<evidence type="ECO:0000313" key="1">
    <source>
        <dbReference type="EMBL" id="TGY08972.1"/>
    </source>
</evidence>
<dbReference type="AlphaFoldDB" id="A0A4S2B5P4"/>
<comment type="caution">
    <text evidence="1">The sequence shown here is derived from an EMBL/GenBank/DDBJ whole genome shotgun (WGS) entry which is preliminary data.</text>
</comment>
<accession>A0A4S2B5P4</accession>
<evidence type="ECO:0008006" key="3">
    <source>
        <dbReference type="Google" id="ProtNLM"/>
    </source>
</evidence>
<protein>
    <recommendedName>
        <fullName evidence="3">NVEALA protein</fullName>
    </recommendedName>
</protein>
<dbReference type="Pfam" id="PF14055">
    <property type="entry name" value="NVEALA"/>
    <property type="match status" value="1"/>
</dbReference>
<sequence>MEKMKKKILFTVLFSAAVVASFQLGAEHEKLDSLMLENIEALASGEEAELINCIGSGSVDCPIDHVKVYLVQYR</sequence>
<dbReference type="EMBL" id="SRYZ01000004">
    <property type="protein sequence ID" value="TGY08972.1"/>
    <property type="molecule type" value="Genomic_DNA"/>
</dbReference>
<reference evidence="1 2" key="1">
    <citation type="submission" date="2019-04" db="EMBL/GenBank/DDBJ databases">
        <title>Microbes associate with the intestines of laboratory mice.</title>
        <authorList>
            <person name="Navarre W."/>
            <person name="Wong E."/>
            <person name="Huang K."/>
            <person name="Tropini C."/>
            <person name="Ng K."/>
            <person name="Yu B."/>
        </authorList>
    </citation>
    <scope>NUCLEOTIDE SEQUENCE [LARGE SCALE GENOMIC DNA]</scope>
    <source>
        <strain evidence="1 2">NM69_E16B</strain>
    </source>
</reference>
<gene>
    <name evidence="1" type="ORF">E5355_03615</name>
</gene>
<name>A0A4S2B5P4_9BACE</name>
<evidence type="ECO:0000313" key="2">
    <source>
        <dbReference type="Proteomes" id="UP000310532"/>
    </source>
</evidence>
<keyword evidence="2" id="KW-1185">Reference proteome</keyword>
<dbReference type="InterPro" id="IPR025905">
    <property type="entry name" value="NVEALA"/>
</dbReference>
<organism evidence="1 2">
    <name type="scientific">Bacteroides muris</name>
    <name type="common">ex Afrizal et al. 2022</name>
    <dbReference type="NCBI Taxonomy" id="2516960"/>
    <lineage>
        <taxon>Bacteria</taxon>
        <taxon>Pseudomonadati</taxon>
        <taxon>Bacteroidota</taxon>
        <taxon>Bacteroidia</taxon>
        <taxon>Bacteroidales</taxon>
        <taxon>Bacteroidaceae</taxon>
        <taxon>Bacteroides</taxon>
    </lineage>
</organism>
<dbReference type="Proteomes" id="UP000310532">
    <property type="component" value="Unassembled WGS sequence"/>
</dbReference>
<proteinExistence type="predicted"/>